<dbReference type="InParanoid" id="G0MHA7"/>
<feature type="transmembrane region" description="Helical" evidence="1">
    <location>
        <begin position="58"/>
        <end position="85"/>
    </location>
</feature>
<keyword evidence="1" id="KW-0812">Transmembrane</keyword>
<dbReference type="Proteomes" id="UP000008068">
    <property type="component" value="Unassembled WGS sequence"/>
</dbReference>
<keyword evidence="3" id="KW-1185">Reference proteome</keyword>
<evidence type="ECO:0000313" key="2">
    <source>
        <dbReference type="EMBL" id="EGT57899.1"/>
    </source>
</evidence>
<evidence type="ECO:0000256" key="1">
    <source>
        <dbReference type="SAM" id="Phobius"/>
    </source>
</evidence>
<dbReference type="HOGENOM" id="CLU_2135698_0_0_1"/>
<keyword evidence="1" id="KW-0472">Membrane</keyword>
<accession>G0MHA7</accession>
<proteinExistence type="predicted"/>
<dbReference type="EMBL" id="GL379794">
    <property type="protein sequence ID" value="EGT57899.1"/>
    <property type="molecule type" value="Genomic_DNA"/>
</dbReference>
<reference evidence="3" key="1">
    <citation type="submission" date="2011-07" db="EMBL/GenBank/DDBJ databases">
        <authorList>
            <consortium name="Caenorhabditis brenneri Sequencing and Analysis Consortium"/>
            <person name="Wilson R.K."/>
        </authorList>
    </citation>
    <scope>NUCLEOTIDE SEQUENCE [LARGE SCALE GENOMIC DNA]</scope>
    <source>
        <strain evidence="3">PB2801</strain>
    </source>
</reference>
<organism evidence="3">
    <name type="scientific">Caenorhabditis brenneri</name>
    <name type="common">Nematode worm</name>
    <dbReference type="NCBI Taxonomy" id="135651"/>
    <lineage>
        <taxon>Eukaryota</taxon>
        <taxon>Metazoa</taxon>
        <taxon>Ecdysozoa</taxon>
        <taxon>Nematoda</taxon>
        <taxon>Chromadorea</taxon>
        <taxon>Rhabditida</taxon>
        <taxon>Rhabditina</taxon>
        <taxon>Rhabditomorpha</taxon>
        <taxon>Rhabditoidea</taxon>
        <taxon>Rhabditidae</taxon>
        <taxon>Peloderinae</taxon>
        <taxon>Caenorhabditis</taxon>
    </lineage>
</organism>
<evidence type="ECO:0000313" key="3">
    <source>
        <dbReference type="Proteomes" id="UP000008068"/>
    </source>
</evidence>
<protein>
    <submittedName>
        <fullName evidence="2">Uncharacterized protein</fullName>
    </submittedName>
</protein>
<dbReference type="AlphaFoldDB" id="G0MHA7"/>
<keyword evidence="1" id="KW-1133">Transmembrane helix</keyword>
<name>G0MHA7_CAEBE</name>
<gene>
    <name evidence="2" type="ORF">CAEBREN_12683</name>
</gene>
<sequence length="113" mass="13467">MVDTSWFESLVNLSQMVRRVRWLSDVFRSIESFIGCRQKLTFLTDNASKQRYQTENPFFHICLLFPPILFLLSFLCFIECFFVLFSCFLDPSYSESSIQKMVEMGEYNTIFCF</sequence>